<evidence type="ECO:0000313" key="1">
    <source>
        <dbReference type="EMBL" id="MFM9331975.1"/>
    </source>
</evidence>
<protein>
    <submittedName>
        <fullName evidence="1">Uncharacterized protein</fullName>
    </submittedName>
</protein>
<comment type="caution">
    <text evidence="1">The sequence shown here is derived from an EMBL/GenBank/DDBJ whole genome shotgun (WGS) entry which is preliminary data.</text>
</comment>
<keyword evidence="2" id="KW-1185">Reference proteome</keyword>
<dbReference type="EMBL" id="JBJURJ010000024">
    <property type="protein sequence ID" value="MFM9331975.1"/>
    <property type="molecule type" value="Genomic_DNA"/>
</dbReference>
<organism evidence="1 2">
    <name type="scientific">Paenibacillus mesotrionivorans</name>
    <dbReference type="NCBI Taxonomy" id="3160968"/>
    <lineage>
        <taxon>Bacteria</taxon>
        <taxon>Bacillati</taxon>
        <taxon>Bacillota</taxon>
        <taxon>Bacilli</taxon>
        <taxon>Bacillales</taxon>
        <taxon>Paenibacillaceae</taxon>
        <taxon>Paenibacillus</taxon>
    </lineage>
</organism>
<gene>
    <name evidence="1" type="ORF">ACI1P1_27125</name>
</gene>
<dbReference type="Proteomes" id="UP001631969">
    <property type="component" value="Unassembled WGS sequence"/>
</dbReference>
<evidence type="ECO:0000313" key="2">
    <source>
        <dbReference type="Proteomes" id="UP001631969"/>
    </source>
</evidence>
<reference evidence="1" key="1">
    <citation type="submission" date="2024-12" db="EMBL/GenBank/DDBJ databases">
        <authorList>
            <person name="Wu N."/>
        </authorList>
    </citation>
    <scope>NUCLEOTIDE SEQUENCE</scope>
    <source>
        <strain evidence="1">P15</strain>
    </source>
</reference>
<proteinExistence type="predicted"/>
<sequence length="150" mass="16593">MQIVATFEHTVFLEMALSQLKERGISDLFALPLDNRTEERRLLDTLHYSDGATLMGKGMVLAALLSVVGASRGFELEWGPVYWGLIGGASGFVTGVAIDLFIHKVAKKKRRLLKGKRSEVILIINCGETDAAWIEPLLWEHLALGLAKME</sequence>
<name>A0ACC7P6P6_9BACL</name>
<accession>A0ACC7P6P6</accession>